<gene>
    <name evidence="2" type="ORF">G4D63_10900</name>
</gene>
<keyword evidence="1" id="KW-0472">Membrane</keyword>
<dbReference type="RefSeq" id="WP_163179689.1">
    <property type="nucleotide sequence ID" value="NZ_JAAIWM010000003.1"/>
</dbReference>
<reference evidence="2 3" key="1">
    <citation type="submission" date="2020-02" db="EMBL/GenBank/DDBJ databases">
        <title>Bacillus aquiflavi sp. nov., isolated from yellow water of strong flavor Chinese baijiu in Yibin region of China.</title>
        <authorList>
            <person name="Xie J."/>
        </authorList>
    </citation>
    <scope>NUCLEOTIDE SEQUENCE [LARGE SCALE GENOMIC DNA]</scope>
    <source>
        <strain evidence="2 3">SA4</strain>
    </source>
</reference>
<evidence type="ECO:0000256" key="1">
    <source>
        <dbReference type="SAM" id="Phobius"/>
    </source>
</evidence>
<comment type="caution">
    <text evidence="2">The sequence shown here is derived from an EMBL/GenBank/DDBJ whole genome shotgun (WGS) entry which is preliminary data.</text>
</comment>
<organism evidence="2 3">
    <name type="scientific">Bacillus mesophilus</name>
    <dbReference type="NCBI Taxonomy" id="1808955"/>
    <lineage>
        <taxon>Bacteria</taxon>
        <taxon>Bacillati</taxon>
        <taxon>Bacillota</taxon>
        <taxon>Bacilli</taxon>
        <taxon>Bacillales</taxon>
        <taxon>Bacillaceae</taxon>
        <taxon>Bacillus</taxon>
    </lineage>
</organism>
<dbReference type="Proteomes" id="UP000481043">
    <property type="component" value="Unassembled WGS sequence"/>
</dbReference>
<evidence type="ECO:0000313" key="3">
    <source>
        <dbReference type="Proteomes" id="UP000481043"/>
    </source>
</evidence>
<proteinExistence type="predicted"/>
<dbReference type="EMBL" id="JAAIWM010000003">
    <property type="protein sequence ID" value="NEY72232.1"/>
    <property type="molecule type" value="Genomic_DNA"/>
</dbReference>
<keyword evidence="1" id="KW-0812">Transmembrane</keyword>
<keyword evidence="1" id="KW-1133">Transmembrane helix</keyword>
<dbReference type="InterPro" id="IPR012341">
    <property type="entry name" value="6hp_glycosidase-like_sf"/>
</dbReference>
<sequence length="419" mass="47173">MRFKGWVLGGSVGLIVILLLVYYGGGFLKSNIGIGYTEEELSQQAEKSLGWLQMQLDMLDDPVDVEKVLGSTEEPSYRLIPSYYIPSSDPMSHTGIERRSWLYDNALAVIAFSLAGDQKRASTILSSLEELQNEDGSFAFAYDVFSGPIDESKRSGSIAWLGDAIVKYEVAFGDSSYRDIAISIADYLLGQQDQKTGSIKGGPDVEWYSTEHNIDAYFFFRDLGRLTGESHYIQVSENISSALLSHHWNDSEGRFNQGINDTAEALDANSWGSIFLMAVHQEELAQSPIDYLERFEVHDASLVTSMDQIKYNTTYQTQAVLTGYKPYAAGYEQPPTIVWTEGTWGVINLLLRREEPVHHLLTSMFAMQEADQHGGLVYSNERHESEPYNFYVWPAVAGTAWEYITLTNPRFIWDDTIVE</sequence>
<dbReference type="InterPro" id="IPR008928">
    <property type="entry name" value="6-hairpin_glycosidase_sf"/>
</dbReference>
<dbReference type="Gene3D" id="1.50.10.10">
    <property type="match status" value="1"/>
</dbReference>
<feature type="transmembrane region" description="Helical" evidence="1">
    <location>
        <begin position="6"/>
        <end position="25"/>
    </location>
</feature>
<dbReference type="SUPFAM" id="SSF48208">
    <property type="entry name" value="Six-hairpin glycosidases"/>
    <property type="match status" value="1"/>
</dbReference>
<dbReference type="AlphaFoldDB" id="A0A6M0Q7B8"/>
<evidence type="ECO:0000313" key="2">
    <source>
        <dbReference type="EMBL" id="NEY72232.1"/>
    </source>
</evidence>
<dbReference type="GO" id="GO:0005975">
    <property type="term" value="P:carbohydrate metabolic process"/>
    <property type="evidence" value="ECO:0007669"/>
    <property type="project" value="InterPro"/>
</dbReference>
<name>A0A6M0Q7B8_9BACI</name>
<keyword evidence="3" id="KW-1185">Reference proteome</keyword>
<accession>A0A6M0Q7B8</accession>
<protein>
    <submittedName>
        <fullName evidence="2">Uncharacterized protein</fullName>
    </submittedName>
</protein>